<organism evidence="1 2">
    <name type="scientific">Actinomadura decatromicini</name>
    <dbReference type="NCBI Taxonomy" id="2604572"/>
    <lineage>
        <taxon>Bacteria</taxon>
        <taxon>Bacillati</taxon>
        <taxon>Actinomycetota</taxon>
        <taxon>Actinomycetes</taxon>
        <taxon>Streptosporangiales</taxon>
        <taxon>Thermomonosporaceae</taxon>
        <taxon>Actinomadura</taxon>
    </lineage>
</organism>
<proteinExistence type="predicted"/>
<accession>A0A5D3F5W0</accession>
<dbReference type="RefSeq" id="WP_148767446.1">
    <property type="nucleotide sequence ID" value="NZ_VSRQ01000010.1"/>
</dbReference>
<evidence type="ECO:0000313" key="2">
    <source>
        <dbReference type="Proteomes" id="UP000323505"/>
    </source>
</evidence>
<sequence>MTAAETRPQPIVRPEAEEEAGRLRPLDRRILQAIALVCAVSAILVIQWRDERNNVQKNLKPPEKVTSVREGQIGELAGAQWKVMGRQTARPLTGGSGNDVVELRIAVAVRPGDAASAKSVDSYGLTYRFLDDDGHEWSALGVKDGAPRPGVPIRVTVRGTVPRTKADSLELQVRAPKPERKQGAPLVSLRFER</sequence>
<dbReference type="EMBL" id="VSRQ01000010">
    <property type="protein sequence ID" value="TYK43701.1"/>
    <property type="molecule type" value="Genomic_DNA"/>
</dbReference>
<dbReference type="Proteomes" id="UP000323505">
    <property type="component" value="Unassembled WGS sequence"/>
</dbReference>
<keyword evidence="2" id="KW-1185">Reference proteome</keyword>
<gene>
    <name evidence="1" type="ORF">FXF68_36750</name>
</gene>
<dbReference type="AlphaFoldDB" id="A0A5D3F5W0"/>
<comment type="caution">
    <text evidence="1">The sequence shown here is derived from an EMBL/GenBank/DDBJ whole genome shotgun (WGS) entry which is preliminary data.</text>
</comment>
<evidence type="ECO:0000313" key="1">
    <source>
        <dbReference type="EMBL" id="TYK43701.1"/>
    </source>
</evidence>
<reference evidence="1 2" key="1">
    <citation type="submission" date="2019-08" db="EMBL/GenBank/DDBJ databases">
        <title>Actinomadura sp. nov. CYP1-5 isolated from mountain soil.</title>
        <authorList>
            <person name="Songsumanus A."/>
            <person name="Kuncharoen N."/>
            <person name="Kudo T."/>
            <person name="Yuki M."/>
            <person name="Igarashi Y."/>
            <person name="Tanasupawat S."/>
        </authorList>
    </citation>
    <scope>NUCLEOTIDE SEQUENCE [LARGE SCALE GENOMIC DNA]</scope>
    <source>
        <strain evidence="1 2">CYP1-5</strain>
    </source>
</reference>
<protein>
    <submittedName>
        <fullName evidence="1">Uncharacterized protein</fullName>
    </submittedName>
</protein>
<name>A0A5D3F5W0_9ACTN</name>